<dbReference type="PANTHER" id="PTHR22953:SF153">
    <property type="entry name" value="PURPLE ACID PHOSPHATASE"/>
    <property type="match status" value="1"/>
</dbReference>
<dbReference type="SUPFAM" id="SSF56300">
    <property type="entry name" value="Metallo-dependent phosphatases"/>
    <property type="match status" value="1"/>
</dbReference>
<organism evidence="3 4">
    <name type="scientific">Sandaracinus amylolyticus</name>
    <dbReference type="NCBI Taxonomy" id="927083"/>
    <lineage>
        <taxon>Bacteria</taxon>
        <taxon>Pseudomonadati</taxon>
        <taxon>Myxococcota</taxon>
        <taxon>Polyangia</taxon>
        <taxon>Polyangiales</taxon>
        <taxon>Sandaracinaceae</taxon>
        <taxon>Sandaracinus</taxon>
    </lineage>
</organism>
<evidence type="ECO:0000259" key="2">
    <source>
        <dbReference type="Pfam" id="PF00149"/>
    </source>
</evidence>
<evidence type="ECO:0000256" key="1">
    <source>
        <dbReference type="ARBA" id="ARBA00022729"/>
    </source>
</evidence>
<dbReference type="EMBL" id="CP011125">
    <property type="protein sequence ID" value="AKF11205.1"/>
    <property type="molecule type" value="Genomic_DNA"/>
</dbReference>
<dbReference type="RefSeq" id="WP_083458382.1">
    <property type="nucleotide sequence ID" value="NZ_CP011125.1"/>
</dbReference>
<keyword evidence="1" id="KW-0732">Signal</keyword>
<dbReference type="STRING" id="927083.DB32_008354"/>
<dbReference type="InterPro" id="IPR029052">
    <property type="entry name" value="Metallo-depent_PP-like"/>
</dbReference>
<dbReference type="PROSITE" id="PS51257">
    <property type="entry name" value="PROKAR_LIPOPROTEIN"/>
    <property type="match status" value="1"/>
</dbReference>
<evidence type="ECO:0000313" key="4">
    <source>
        <dbReference type="Proteomes" id="UP000034883"/>
    </source>
</evidence>
<dbReference type="AlphaFoldDB" id="A0A0F6WA05"/>
<dbReference type="PANTHER" id="PTHR22953">
    <property type="entry name" value="ACID PHOSPHATASE RELATED"/>
    <property type="match status" value="1"/>
</dbReference>
<dbReference type="OrthoDB" id="9804511at2"/>
<gene>
    <name evidence="3" type="ORF">DB32_008354</name>
</gene>
<sequence length="410" mass="44642">MTRIPVGSSFLVLLVLAGCANDMNGILASPTTGDLLDPPAQRVDVFAEIRAQCGEWAEPGGDVKRWAYVQSVSHDSARVVWTTSAEHAELLELWQQEGDEPTVAEPALDETRYLRDARQMSVPLLGLEPDRIYCYRLRTRDGDVVYGPTGFRTAPRTGEGTARIVVFGDSGGANADQVAVGEQLGTVAMDAVLHTGDLAYEDGTLGQLEAKHFAMYGQLMASVPFFPSIGDHDHATGSAGPYLEAFALPDRASGSERFYSFDWGPVHVVVLDSNVDLRPQRTFLQRDLAEHAGSPWTIAVISTPLYSSGFHGGDRSLRDAFQRLFIDGGVDLVVSGDDHDYERTNPIEGVTYVVTGGGGRSVRSVGKSWFTAFSTTAFHFVSIEADRERLRLHAIDGTGREFDGVELTKR</sequence>
<keyword evidence="4" id="KW-1185">Reference proteome</keyword>
<proteinExistence type="predicted"/>
<feature type="domain" description="Calcineurin-like phosphoesterase" evidence="2">
    <location>
        <begin position="163"/>
        <end position="341"/>
    </location>
</feature>
<evidence type="ECO:0000313" key="3">
    <source>
        <dbReference type="EMBL" id="AKF11205.1"/>
    </source>
</evidence>
<reference evidence="3 4" key="1">
    <citation type="submission" date="2015-03" db="EMBL/GenBank/DDBJ databases">
        <title>Genome assembly of Sandaracinus amylolyticus DSM 53668.</title>
        <authorList>
            <person name="Sharma G."/>
            <person name="Subramanian S."/>
        </authorList>
    </citation>
    <scope>NUCLEOTIDE SEQUENCE [LARGE SCALE GENOMIC DNA]</scope>
    <source>
        <strain evidence="3 4">DSM 53668</strain>
    </source>
</reference>
<dbReference type="InterPro" id="IPR004843">
    <property type="entry name" value="Calcineurin-like_PHP"/>
</dbReference>
<protein>
    <submittedName>
        <fullName evidence="3">Putative acid phosphatase</fullName>
    </submittedName>
</protein>
<dbReference type="GO" id="GO:0003993">
    <property type="term" value="F:acid phosphatase activity"/>
    <property type="evidence" value="ECO:0007669"/>
    <property type="project" value="InterPro"/>
</dbReference>
<dbReference type="Proteomes" id="UP000034883">
    <property type="component" value="Chromosome"/>
</dbReference>
<dbReference type="InterPro" id="IPR039331">
    <property type="entry name" value="PAPs-like"/>
</dbReference>
<accession>A0A0F6WA05</accession>
<dbReference type="Pfam" id="PF00149">
    <property type="entry name" value="Metallophos"/>
    <property type="match status" value="1"/>
</dbReference>
<dbReference type="KEGG" id="samy:DB32_008354"/>
<name>A0A0F6WA05_9BACT</name>
<dbReference type="Gene3D" id="3.60.21.10">
    <property type="match status" value="1"/>
</dbReference>